<dbReference type="PANTHER" id="PTHR32063:SF14">
    <property type="entry name" value="BLL4319 PROTEIN"/>
    <property type="match status" value="1"/>
</dbReference>
<feature type="transmembrane region" description="Helical" evidence="8">
    <location>
        <begin position="338"/>
        <end position="357"/>
    </location>
</feature>
<feature type="transmembrane region" description="Helical" evidence="8">
    <location>
        <begin position="526"/>
        <end position="552"/>
    </location>
</feature>
<gene>
    <name evidence="9" type="ORF">BJA5080_04385</name>
</gene>
<dbReference type="Gene3D" id="1.20.1640.10">
    <property type="entry name" value="Multidrug efflux transporter AcrB transmembrane domain"/>
    <property type="match status" value="2"/>
</dbReference>
<keyword evidence="6 8" id="KW-1133">Transmembrane helix</keyword>
<dbReference type="EMBL" id="ADOU02000004">
    <property type="protein sequence ID" value="KGJ69850.1"/>
    <property type="molecule type" value="Genomic_DNA"/>
</dbReference>
<dbReference type="FunFam" id="1.20.1640.10:FF:000001">
    <property type="entry name" value="Efflux pump membrane transporter"/>
    <property type="match status" value="1"/>
</dbReference>
<dbReference type="SUPFAM" id="SSF82693">
    <property type="entry name" value="Multidrug efflux transporter AcrB pore domain, PN1, PN2, PC1 and PC2 subdomains"/>
    <property type="match status" value="3"/>
</dbReference>
<dbReference type="InterPro" id="IPR001036">
    <property type="entry name" value="Acrflvin-R"/>
</dbReference>
<dbReference type="Gene3D" id="3.30.70.1320">
    <property type="entry name" value="Multidrug efflux transporter AcrB pore domain like"/>
    <property type="match status" value="1"/>
</dbReference>
<feature type="transmembrane region" description="Helical" evidence="8">
    <location>
        <begin position="985"/>
        <end position="1011"/>
    </location>
</feature>
<comment type="caution">
    <text evidence="9">The sequence shown here is derived from an EMBL/GenBank/DDBJ whole genome shotgun (WGS) entry which is preliminary data.</text>
</comment>
<protein>
    <submittedName>
        <fullName evidence="9">Putative multidrug resistance protein</fullName>
    </submittedName>
</protein>
<organism evidence="9 10">
    <name type="scientific">Bradyrhizobium diazoefficiens SEMIA 5080</name>
    <dbReference type="NCBI Taxonomy" id="754504"/>
    <lineage>
        <taxon>Bacteria</taxon>
        <taxon>Pseudomonadati</taxon>
        <taxon>Pseudomonadota</taxon>
        <taxon>Alphaproteobacteria</taxon>
        <taxon>Hyphomicrobiales</taxon>
        <taxon>Nitrobacteraceae</taxon>
        <taxon>Bradyrhizobium</taxon>
    </lineage>
</organism>
<feature type="transmembrane region" description="Helical" evidence="8">
    <location>
        <begin position="954"/>
        <end position="973"/>
    </location>
</feature>
<name>A0A837CKM7_9BRAD</name>
<dbReference type="Proteomes" id="UP000024900">
    <property type="component" value="Unassembled WGS sequence"/>
</dbReference>
<dbReference type="InterPro" id="IPR027463">
    <property type="entry name" value="AcrB_DN_DC_subdom"/>
</dbReference>
<dbReference type="PANTHER" id="PTHR32063">
    <property type="match status" value="1"/>
</dbReference>
<proteinExistence type="predicted"/>
<evidence type="ECO:0000256" key="3">
    <source>
        <dbReference type="ARBA" id="ARBA00022475"/>
    </source>
</evidence>
<keyword evidence="7 8" id="KW-0472">Membrane</keyword>
<accession>A0A837CKM7</accession>
<comment type="subcellular location">
    <subcellularLocation>
        <location evidence="1">Cell inner membrane</location>
        <topology evidence="1">Multi-pass membrane protein</topology>
    </subcellularLocation>
</comment>
<dbReference type="Pfam" id="PF00873">
    <property type="entry name" value="ACR_tran"/>
    <property type="match status" value="1"/>
</dbReference>
<evidence type="ECO:0000256" key="2">
    <source>
        <dbReference type="ARBA" id="ARBA00022448"/>
    </source>
</evidence>
<keyword evidence="5 8" id="KW-0812">Transmembrane</keyword>
<dbReference type="Gene3D" id="3.30.70.1430">
    <property type="entry name" value="Multidrug efflux transporter AcrB pore domain"/>
    <property type="match status" value="2"/>
</dbReference>
<dbReference type="SUPFAM" id="SSF82714">
    <property type="entry name" value="Multidrug efflux transporter AcrB TolC docking domain, DN and DC subdomains"/>
    <property type="match status" value="2"/>
</dbReference>
<keyword evidence="4" id="KW-0997">Cell inner membrane</keyword>
<evidence type="ECO:0000256" key="8">
    <source>
        <dbReference type="SAM" id="Phobius"/>
    </source>
</evidence>
<evidence type="ECO:0000313" key="9">
    <source>
        <dbReference type="EMBL" id="KGJ69850.1"/>
    </source>
</evidence>
<feature type="transmembrane region" description="Helical" evidence="8">
    <location>
        <begin position="467"/>
        <end position="494"/>
    </location>
</feature>
<dbReference type="AlphaFoldDB" id="A0A837CKM7"/>
<dbReference type="GO" id="GO:0005886">
    <property type="term" value="C:plasma membrane"/>
    <property type="evidence" value="ECO:0007669"/>
    <property type="project" value="UniProtKB-SubCell"/>
</dbReference>
<evidence type="ECO:0000313" key="10">
    <source>
        <dbReference type="Proteomes" id="UP000024900"/>
    </source>
</evidence>
<evidence type="ECO:0000256" key="7">
    <source>
        <dbReference type="ARBA" id="ARBA00023136"/>
    </source>
</evidence>
<dbReference type="GO" id="GO:0042910">
    <property type="term" value="F:xenobiotic transmembrane transporter activity"/>
    <property type="evidence" value="ECO:0007669"/>
    <property type="project" value="TreeGrafter"/>
</dbReference>
<dbReference type="Gene3D" id="3.30.2090.10">
    <property type="entry name" value="Multidrug efflux transporter AcrB TolC docking domain, DN and DC subdomains"/>
    <property type="match status" value="2"/>
</dbReference>
<feature type="transmembrane region" description="Helical" evidence="8">
    <location>
        <begin position="364"/>
        <end position="384"/>
    </location>
</feature>
<sequence>MRNENVSFTDIFIRRPVLAIVVSLMILVLGLKSMTSLPILQYPRTQNAIVTVTTTYYGADPAVVAGFITTPLENAIAQANGIDYMTSTSQPSTSTITVNLRLNFDSGKALTEINTKVNSVLNQLPSGVQQPVLTVKVGQTIDAMYLGFSSDVLAPNQITDYLIRVVQPKLQAVSGVQTAELLGNKTFALRAWLDPIKLAAYGLTASDVSTALSSNDYIAGLGTTKGQMVQVNLTAATNLKSLQEFRDLVVKQAGASNVKLSDVANVTLGSEDYDSSVGFNGKRAVYIGIQVAPNANLLDVIKGVRAVYPDIKAQQPEGLNSEIIYDSTDFVNSSIDEVIHTLLEALLIVTVVVFLFLGSWRSVLIPVIAIPLSLVGTFTMLLALGFSINLLTLLALVLAIGLVVDDAIIVVENVNRHLAEGTKPLQAAIMAARELAGPIVAMTIVLIAVYVPIGFQGGLTGALFTEFAFTLAGAVAVSAVIALTLTPMCCAFILKPANTGKPTLNDRIVGFIDARMETLQHRYRRLLAGSLTTIPVTVVFAALVLSSIYWLYSNSKNELAPEEDQGAILMQSTLAPNATLQQKLLYSAEVYRRISAYAETAGVFQLDLTGSSIAGWVLKPWDKRDKTAAELQPVLQQEMAGVAGAKIVAFQLPPLPGASGLPIQFVIQTTDPFDRLDGVAKAFTAEALKSGKFIFLDNDLKVDQPQTTVLIDREKTAQLGLKLSDVGGALGNMLGGGYVNYFGLDGRSYKVIPQVEQRQRLNADQVLNYYIKTSDGTSVPLSTVASLKTTTVPQSLNHFQQVNAATISGVAMPGVITGEALATLKEIADRTLPKGYTIDYGGQSRQFIQESSGFAATFGFALIIIFLALSAQFESFRDPLIILVSVPMSIAGALIFIMLGIKGASLNIYTEVGLVTLMGLISKHGILIVEFANELQHAGRSKRDAVIEATAIRLRPILMTTAAMVIGVMPLITATGAGAASRFNMGLVIASGLSIGTLFTLFVVPAFYILLAADHSAATGDDAVKLDAAGLGTNGEPRAAL</sequence>
<dbReference type="Gene3D" id="3.30.70.1440">
    <property type="entry name" value="Multidrug efflux transporter AcrB pore domain"/>
    <property type="match status" value="1"/>
</dbReference>
<feature type="transmembrane region" description="Helical" evidence="8">
    <location>
        <begin position="913"/>
        <end position="933"/>
    </location>
</feature>
<evidence type="ECO:0000256" key="5">
    <source>
        <dbReference type="ARBA" id="ARBA00022692"/>
    </source>
</evidence>
<evidence type="ECO:0000256" key="4">
    <source>
        <dbReference type="ARBA" id="ARBA00022519"/>
    </source>
</evidence>
<keyword evidence="3" id="KW-1003">Cell membrane</keyword>
<feature type="transmembrane region" description="Helical" evidence="8">
    <location>
        <begin position="853"/>
        <end position="873"/>
    </location>
</feature>
<evidence type="ECO:0000256" key="1">
    <source>
        <dbReference type="ARBA" id="ARBA00004429"/>
    </source>
</evidence>
<feature type="transmembrane region" description="Helical" evidence="8">
    <location>
        <begin position="12"/>
        <end position="31"/>
    </location>
</feature>
<dbReference type="PRINTS" id="PR00702">
    <property type="entry name" value="ACRIFLAVINRP"/>
</dbReference>
<feature type="transmembrane region" description="Helical" evidence="8">
    <location>
        <begin position="435"/>
        <end position="455"/>
    </location>
</feature>
<keyword evidence="2" id="KW-0813">Transport</keyword>
<reference evidence="9 10" key="1">
    <citation type="journal article" date="2014" name="BMC Genomics">
        <title>Comparative genomics of Bradyrhizobium japonicum CPAC 15 and Bradyrhizobium diazoefficiens CPAC 7: elite model strains for understanding symbiotic performance with soybean.</title>
        <authorList>
            <person name="Siqueira A.F."/>
            <person name="Ormeno-Orrillo E."/>
            <person name="Souza R.C."/>
            <person name="Rodrigues E.P."/>
            <person name="Almeida L.G."/>
            <person name="Barcellos F.G."/>
            <person name="Batista J.S."/>
            <person name="Nakatami A.S."/>
            <person name="Martinez-Romero E."/>
            <person name="Vasconcelos A.T."/>
            <person name="Hungria M."/>
        </authorList>
    </citation>
    <scope>NUCLEOTIDE SEQUENCE [LARGE SCALE GENOMIC DNA]</scope>
    <source>
        <strain evidence="9 10">SEMIA 5080</strain>
    </source>
</reference>
<feature type="transmembrane region" description="Helical" evidence="8">
    <location>
        <begin position="390"/>
        <end position="414"/>
    </location>
</feature>
<evidence type="ECO:0000256" key="6">
    <source>
        <dbReference type="ARBA" id="ARBA00022989"/>
    </source>
</evidence>
<feature type="transmembrane region" description="Helical" evidence="8">
    <location>
        <begin position="880"/>
        <end position="901"/>
    </location>
</feature>
<dbReference type="SUPFAM" id="SSF82866">
    <property type="entry name" value="Multidrug efflux transporter AcrB transmembrane domain"/>
    <property type="match status" value="2"/>
</dbReference>